<dbReference type="Proteomes" id="UP001341840">
    <property type="component" value="Unassembled WGS sequence"/>
</dbReference>
<accession>A0ABU6VJG3</accession>
<gene>
    <name evidence="1" type="ORF">PIB30_046833</name>
</gene>
<evidence type="ECO:0000313" key="1">
    <source>
        <dbReference type="EMBL" id="MED6172083.1"/>
    </source>
</evidence>
<sequence>MVEDVTAVEKILSPAAVKCGCPQAISGCRVFSLVPPRLLAAIFPWDCNRSELSSAGGGGTAEEGSDVTAGGEFRNVKSHGRDCFGISDGGHNGGYGRKEEDDKMQDAVVVKRVGCAISGSGVGGNVVAVASLLITDRNEKKEKKIGHLFFRSMNEESAEGRVLPPLPRLGLNGKAIQVEIQIGFDQNATVVDPKFFFQVQVDQTSGATRIIFGLHWRASF</sequence>
<reference evidence="1 2" key="1">
    <citation type="journal article" date="2023" name="Plants (Basel)">
        <title>Bridging the Gap: Combining Genomics and Transcriptomics Approaches to Understand Stylosanthes scabra, an Orphan Legume from the Brazilian Caatinga.</title>
        <authorList>
            <person name="Ferreira-Neto J.R.C."/>
            <person name="da Silva M.D."/>
            <person name="Binneck E."/>
            <person name="de Melo N.F."/>
            <person name="da Silva R.H."/>
            <person name="de Melo A.L.T.M."/>
            <person name="Pandolfi V."/>
            <person name="Bustamante F.O."/>
            <person name="Brasileiro-Vidal A.C."/>
            <person name="Benko-Iseppon A.M."/>
        </authorList>
    </citation>
    <scope>NUCLEOTIDE SEQUENCE [LARGE SCALE GENOMIC DNA]</scope>
    <source>
        <tissue evidence="1">Leaves</tissue>
    </source>
</reference>
<dbReference type="EMBL" id="JASCZI010151330">
    <property type="protein sequence ID" value="MED6172083.1"/>
    <property type="molecule type" value="Genomic_DNA"/>
</dbReference>
<proteinExistence type="predicted"/>
<evidence type="ECO:0000313" key="2">
    <source>
        <dbReference type="Proteomes" id="UP001341840"/>
    </source>
</evidence>
<keyword evidence="2" id="KW-1185">Reference proteome</keyword>
<comment type="caution">
    <text evidence="1">The sequence shown here is derived from an EMBL/GenBank/DDBJ whole genome shotgun (WGS) entry which is preliminary data.</text>
</comment>
<name>A0ABU6VJG3_9FABA</name>
<organism evidence="1 2">
    <name type="scientific">Stylosanthes scabra</name>
    <dbReference type="NCBI Taxonomy" id="79078"/>
    <lineage>
        <taxon>Eukaryota</taxon>
        <taxon>Viridiplantae</taxon>
        <taxon>Streptophyta</taxon>
        <taxon>Embryophyta</taxon>
        <taxon>Tracheophyta</taxon>
        <taxon>Spermatophyta</taxon>
        <taxon>Magnoliopsida</taxon>
        <taxon>eudicotyledons</taxon>
        <taxon>Gunneridae</taxon>
        <taxon>Pentapetalae</taxon>
        <taxon>rosids</taxon>
        <taxon>fabids</taxon>
        <taxon>Fabales</taxon>
        <taxon>Fabaceae</taxon>
        <taxon>Papilionoideae</taxon>
        <taxon>50 kb inversion clade</taxon>
        <taxon>dalbergioids sensu lato</taxon>
        <taxon>Dalbergieae</taxon>
        <taxon>Pterocarpus clade</taxon>
        <taxon>Stylosanthes</taxon>
    </lineage>
</organism>
<protein>
    <submittedName>
        <fullName evidence="1">Uncharacterized protein</fullName>
    </submittedName>
</protein>